<dbReference type="GO" id="GO:0071555">
    <property type="term" value="P:cell wall organization"/>
    <property type="evidence" value="ECO:0007669"/>
    <property type="project" value="UniProtKB-KW"/>
</dbReference>
<dbReference type="HAMAP" id="MF_00037">
    <property type="entry name" value="MurB"/>
    <property type="match status" value="1"/>
</dbReference>
<comment type="similarity">
    <text evidence="19">Belongs to the MurB family.</text>
</comment>
<comment type="cofactor">
    <cofactor evidence="1 19">
        <name>FAD</name>
        <dbReference type="ChEBI" id="CHEBI:57692"/>
    </cofactor>
</comment>
<protein>
    <recommendedName>
        <fullName evidence="6 19">UDP-N-acetylenolpyruvoylglucosamine reductase</fullName>
        <ecNumber evidence="5 19">1.3.1.98</ecNumber>
    </recommendedName>
    <alternativeName>
        <fullName evidence="17 19">UDP-N-acetylmuramate dehydrogenase</fullName>
    </alternativeName>
</protein>
<dbReference type="InterPro" id="IPR011601">
    <property type="entry name" value="MurB_C"/>
</dbReference>
<dbReference type="GO" id="GO:0008762">
    <property type="term" value="F:UDP-N-acetylmuramate dehydrogenase activity"/>
    <property type="evidence" value="ECO:0007669"/>
    <property type="project" value="UniProtKB-UniRule"/>
</dbReference>
<dbReference type="Pfam" id="PF02873">
    <property type="entry name" value="MurB_C"/>
    <property type="match status" value="1"/>
</dbReference>
<dbReference type="InterPro" id="IPR016166">
    <property type="entry name" value="FAD-bd_PCMH"/>
</dbReference>
<evidence type="ECO:0000256" key="16">
    <source>
        <dbReference type="ARBA" id="ARBA00023316"/>
    </source>
</evidence>
<accession>A0A1M5L730</accession>
<evidence type="ECO:0000256" key="9">
    <source>
        <dbReference type="ARBA" id="ARBA00022630"/>
    </source>
</evidence>
<evidence type="ECO:0000256" key="12">
    <source>
        <dbReference type="ARBA" id="ARBA00022960"/>
    </source>
</evidence>
<sequence length="339" mass="37255">MNVQENIELLPYNTFGIKARAKYFTAIRSIADAQALIASDLFRKEKHIFLGGGSNILLTKDYDGLVVKVELQGKEVVQEDDDTVTLKVGAGENWHAFVMHCVAQDWGGVENLSLIPGTVGAAPMQNIGAYGVEIKKNILTVEGVEIGSGTVTSMSNEACRFGYRESIFKHEAKDKFLISSITLTLTKKNHAFNISYGAIEETLKQMGREKLSVKNISDAVIHIRQSKLPDPARVGNAGSFFKNPSIHADLHDFLKKRYPSLPSFPSTDSLVKIPAAWLIEQCGWKGKTFGAIGVHPLQPLVLVNYGGGEGEKIWQLAMDIQGSVKEKFDIILQPEVNVL</sequence>
<reference evidence="21 22" key="1">
    <citation type="submission" date="2016-11" db="EMBL/GenBank/DDBJ databases">
        <authorList>
            <person name="Jaros S."/>
            <person name="Januszkiewicz K."/>
            <person name="Wedrychowicz H."/>
        </authorList>
    </citation>
    <scope>NUCLEOTIDE SEQUENCE [LARGE SCALE GENOMIC DNA]</scope>
    <source>
        <strain evidence="21 22">DSM 24574</strain>
    </source>
</reference>
<evidence type="ECO:0000256" key="7">
    <source>
        <dbReference type="ARBA" id="ARBA00022490"/>
    </source>
</evidence>
<dbReference type="EMBL" id="FQWQ01000001">
    <property type="protein sequence ID" value="SHG60912.1"/>
    <property type="molecule type" value="Genomic_DNA"/>
</dbReference>
<name>A0A1M5L730_9BACT</name>
<dbReference type="Proteomes" id="UP000184212">
    <property type="component" value="Unassembled WGS sequence"/>
</dbReference>
<dbReference type="Gene3D" id="3.30.43.10">
    <property type="entry name" value="Uridine Diphospho-n-acetylenolpyruvylglucosamine Reductase, domain 2"/>
    <property type="match status" value="1"/>
</dbReference>
<keyword evidence="7 19" id="KW-0963">Cytoplasm</keyword>
<dbReference type="GO" id="GO:0008360">
    <property type="term" value="P:regulation of cell shape"/>
    <property type="evidence" value="ECO:0007669"/>
    <property type="project" value="UniProtKB-KW"/>
</dbReference>
<dbReference type="GO" id="GO:0051301">
    <property type="term" value="P:cell division"/>
    <property type="evidence" value="ECO:0007669"/>
    <property type="project" value="UniProtKB-KW"/>
</dbReference>
<evidence type="ECO:0000256" key="14">
    <source>
        <dbReference type="ARBA" id="ARBA00023002"/>
    </source>
</evidence>
<keyword evidence="14 19" id="KW-0560">Oxidoreductase</keyword>
<gene>
    <name evidence="19" type="primary">murB</name>
    <name evidence="21" type="ORF">SAMN04488109_1061</name>
</gene>
<comment type="pathway">
    <text evidence="4 19">Cell wall biogenesis; peptidoglycan biosynthesis.</text>
</comment>
<keyword evidence="8 19" id="KW-0132">Cell division</keyword>
<feature type="active site" evidence="19">
    <location>
        <position position="335"/>
    </location>
</feature>
<comment type="subcellular location">
    <subcellularLocation>
        <location evidence="3 19">Cytoplasm</location>
    </subcellularLocation>
</comment>
<dbReference type="PANTHER" id="PTHR21071">
    <property type="entry name" value="UDP-N-ACETYLENOLPYRUVOYLGLUCOSAMINE REDUCTASE"/>
    <property type="match status" value="1"/>
</dbReference>
<dbReference type="STRING" id="947013.SAMN04488109_1061"/>
<evidence type="ECO:0000256" key="13">
    <source>
        <dbReference type="ARBA" id="ARBA00022984"/>
    </source>
</evidence>
<evidence type="ECO:0000256" key="11">
    <source>
        <dbReference type="ARBA" id="ARBA00022857"/>
    </source>
</evidence>
<dbReference type="SUPFAM" id="SSF56176">
    <property type="entry name" value="FAD-binding/transporter-associated domain-like"/>
    <property type="match status" value="1"/>
</dbReference>
<evidence type="ECO:0000256" key="8">
    <source>
        <dbReference type="ARBA" id="ARBA00022618"/>
    </source>
</evidence>
<evidence type="ECO:0000256" key="15">
    <source>
        <dbReference type="ARBA" id="ARBA00023306"/>
    </source>
</evidence>
<dbReference type="InterPro" id="IPR016169">
    <property type="entry name" value="FAD-bd_PCMH_sub2"/>
</dbReference>
<dbReference type="GO" id="GO:0009252">
    <property type="term" value="P:peptidoglycan biosynthetic process"/>
    <property type="evidence" value="ECO:0007669"/>
    <property type="project" value="UniProtKB-UniRule"/>
</dbReference>
<evidence type="ECO:0000256" key="4">
    <source>
        <dbReference type="ARBA" id="ARBA00004752"/>
    </source>
</evidence>
<dbReference type="InterPro" id="IPR016167">
    <property type="entry name" value="FAD-bd_PCMH_sub1"/>
</dbReference>
<evidence type="ECO:0000259" key="20">
    <source>
        <dbReference type="PROSITE" id="PS51387"/>
    </source>
</evidence>
<evidence type="ECO:0000313" key="21">
    <source>
        <dbReference type="EMBL" id="SHG60912.1"/>
    </source>
</evidence>
<evidence type="ECO:0000256" key="18">
    <source>
        <dbReference type="ARBA" id="ARBA00048914"/>
    </source>
</evidence>
<keyword evidence="11 19" id="KW-0521">NADP</keyword>
<dbReference type="GO" id="GO:0071949">
    <property type="term" value="F:FAD binding"/>
    <property type="evidence" value="ECO:0007669"/>
    <property type="project" value="InterPro"/>
</dbReference>
<dbReference type="RefSeq" id="WP_073131733.1">
    <property type="nucleotide sequence ID" value="NZ_FQWQ01000001.1"/>
</dbReference>
<keyword evidence="10 19" id="KW-0274">FAD</keyword>
<dbReference type="InterPro" id="IPR006094">
    <property type="entry name" value="Oxid_FAD_bind_N"/>
</dbReference>
<keyword evidence="12 19" id="KW-0133">Cell shape</keyword>
<keyword evidence="22" id="KW-1185">Reference proteome</keyword>
<comment type="function">
    <text evidence="2 19">Cell wall formation.</text>
</comment>
<dbReference type="InterPro" id="IPR036318">
    <property type="entry name" value="FAD-bd_PCMH-like_sf"/>
</dbReference>
<feature type="active site" evidence="19">
    <location>
        <position position="164"/>
    </location>
</feature>
<dbReference type="UniPathway" id="UPA00219"/>
<dbReference type="GO" id="GO:0005829">
    <property type="term" value="C:cytosol"/>
    <property type="evidence" value="ECO:0007669"/>
    <property type="project" value="TreeGrafter"/>
</dbReference>
<evidence type="ECO:0000256" key="2">
    <source>
        <dbReference type="ARBA" id="ARBA00003921"/>
    </source>
</evidence>
<dbReference type="SUPFAM" id="SSF56194">
    <property type="entry name" value="Uridine diphospho-N-Acetylenolpyruvylglucosamine reductase, MurB, C-terminal domain"/>
    <property type="match status" value="1"/>
</dbReference>
<keyword evidence="9 19" id="KW-0285">Flavoprotein</keyword>
<dbReference type="InterPro" id="IPR036635">
    <property type="entry name" value="MurB_C_sf"/>
</dbReference>
<evidence type="ECO:0000256" key="19">
    <source>
        <dbReference type="HAMAP-Rule" id="MF_00037"/>
    </source>
</evidence>
<dbReference type="Gene3D" id="3.30.465.10">
    <property type="match status" value="1"/>
</dbReference>
<dbReference type="Pfam" id="PF01565">
    <property type="entry name" value="FAD_binding_4"/>
    <property type="match status" value="1"/>
</dbReference>
<dbReference type="InterPro" id="IPR003170">
    <property type="entry name" value="MurB"/>
</dbReference>
<feature type="domain" description="FAD-binding PCMH-type" evidence="20">
    <location>
        <begin position="16"/>
        <end position="188"/>
    </location>
</feature>
<evidence type="ECO:0000313" key="22">
    <source>
        <dbReference type="Proteomes" id="UP000184212"/>
    </source>
</evidence>
<dbReference type="AlphaFoldDB" id="A0A1M5L730"/>
<evidence type="ECO:0000256" key="3">
    <source>
        <dbReference type="ARBA" id="ARBA00004496"/>
    </source>
</evidence>
<keyword evidence="16 19" id="KW-0961">Cell wall biogenesis/degradation</keyword>
<organism evidence="21 22">
    <name type="scientific">Chryseolinea serpens</name>
    <dbReference type="NCBI Taxonomy" id="947013"/>
    <lineage>
        <taxon>Bacteria</taxon>
        <taxon>Pseudomonadati</taxon>
        <taxon>Bacteroidota</taxon>
        <taxon>Cytophagia</taxon>
        <taxon>Cytophagales</taxon>
        <taxon>Fulvivirgaceae</taxon>
        <taxon>Chryseolinea</taxon>
    </lineage>
</organism>
<proteinExistence type="inferred from homology"/>
<keyword evidence="15 19" id="KW-0131">Cell cycle</keyword>
<feature type="active site" description="Proton donor" evidence="19">
    <location>
        <position position="239"/>
    </location>
</feature>
<dbReference type="OrthoDB" id="9804753at2"/>
<evidence type="ECO:0000256" key="5">
    <source>
        <dbReference type="ARBA" id="ARBA00012518"/>
    </source>
</evidence>
<dbReference type="EC" id="1.3.1.98" evidence="5 19"/>
<evidence type="ECO:0000256" key="6">
    <source>
        <dbReference type="ARBA" id="ARBA00015188"/>
    </source>
</evidence>
<evidence type="ECO:0000256" key="1">
    <source>
        <dbReference type="ARBA" id="ARBA00001974"/>
    </source>
</evidence>
<evidence type="ECO:0000256" key="10">
    <source>
        <dbReference type="ARBA" id="ARBA00022827"/>
    </source>
</evidence>
<dbReference type="PROSITE" id="PS51387">
    <property type="entry name" value="FAD_PCMH"/>
    <property type="match status" value="1"/>
</dbReference>
<keyword evidence="13 19" id="KW-0573">Peptidoglycan synthesis</keyword>
<dbReference type="NCBIfam" id="TIGR00179">
    <property type="entry name" value="murB"/>
    <property type="match status" value="1"/>
</dbReference>
<dbReference type="NCBIfam" id="NF000755">
    <property type="entry name" value="PRK00046.1"/>
    <property type="match status" value="1"/>
</dbReference>
<dbReference type="Gene3D" id="3.90.78.10">
    <property type="entry name" value="UDP-N-acetylenolpyruvoylglucosamine reductase, C-terminal domain"/>
    <property type="match status" value="1"/>
</dbReference>
<dbReference type="PANTHER" id="PTHR21071:SF4">
    <property type="entry name" value="UDP-N-ACETYLENOLPYRUVOYLGLUCOSAMINE REDUCTASE"/>
    <property type="match status" value="1"/>
</dbReference>
<evidence type="ECO:0000256" key="17">
    <source>
        <dbReference type="ARBA" id="ARBA00031026"/>
    </source>
</evidence>
<comment type="catalytic activity">
    <reaction evidence="18 19">
        <text>UDP-N-acetyl-alpha-D-muramate + NADP(+) = UDP-N-acetyl-3-O-(1-carboxyvinyl)-alpha-D-glucosamine + NADPH + H(+)</text>
        <dbReference type="Rhea" id="RHEA:12248"/>
        <dbReference type="ChEBI" id="CHEBI:15378"/>
        <dbReference type="ChEBI" id="CHEBI:57783"/>
        <dbReference type="ChEBI" id="CHEBI:58349"/>
        <dbReference type="ChEBI" id="CHEBI:68483"/>
        <dbReference type="ChEBI" id="CHEBI:70757"/>
        <dbReference type="EC" id="1.3.1.98"/>
    </reaction>
</comment>